<organism evidence="1 2">
    <name type="scientific">Candidatus Yanofskybacteria bacterium RIFCSPHIGHO2_02_FULL_38_22b</name>
    <dbReference type="NCBI Taxonomy" id="1802673"/>
    <lineage>
        <taxon>Bacteria</taxon>
        <taxon>Candidatus Yanofskyibacteriota</taxon>
    </lineage>
</organism>
<evidence type="ECO:0000313" key="2">
    <source>
        <dbReference type="Proteomes" id="UP000176834"/>
    </source>
</evidence>
<evidence type="ECO:0000313" key="1">
    <source>
        <dbReference type="EMBL" id="OGN07116.1"/>
    </source>
</evidence>
<protein>
    <submittedName>
        <fullName evidence="1">Uncharacterized protein</fullName>
    </submittedName>
</protein>
<dbReference type="Proteomes" id="UP000176834">
    <property type="component" value="Unassembled WGS sequence"/>
</dbReference>
<dbReference type="EMBL" id="MGJN01000009">
    <property type="protein sequence ID" value="OGN07116.1"/>
    <property type="molecule type" value="Genomic_DNA"/>
</dbReference>
<reference evidence="1 2" key="1">
    <citation type="journal article" date="2016" name="Nat. Commun.">
        <title>Thousands of microbial genomes shed light on interconnected biogeochemical processes in an aquifer system.</title>
        <authorList>
            <person name="Anantharaman K."/>
            <person name="Brown C.T."/>
            <person name="Hug L.A."/>
            <person name="Sharon I."/>
            <person name="Castelle C.J."/>
            <person name="Probst A.J."/>
            <person name="Thomas B.C."/>
            <person name="Singh A."/>
            <person name="Wilkins M.J."/>
            <person name="Karaoz U."/>
            <person name="Brodie E.L."/>
            <person name="Williams K.H."/>
            <person name="Hubbard S.S."/>
            <person name="Banfield J.F."/>
        </authorList>
    </citation>
    <scope>NUCLEOTIDE SEQUENCE [LARGE SCALE GENOMIC DNA]</scope>
</reference>
<name>A0A1F8F4E8_9BACT</name>
<sequence length="68" mass="8059">MEQEPMSVEIPNVSPEQLDKIRELDQLEGLIQALRHVEYDTPERQKVLVEAIKTAHEQIRTMMERLKF</sequence>
<dbReference type="AlphaFoldDB" id="A0A1F8F4E8"/>
<gene>
    <name evidence="1" type="ORF">A3B86_01760</name>
</gene>
<accession>A0A1F8F4E8</accession>
<proteinExistence type="predicted"/>
<comment type="caution">
    <text evidence="1">The sequence shown here is derived from an EMBL/GenBank/DDBJ whole genome shotgun (WGS) entry which is preliminary data.</text>
</comment>